<dbReference type="Proteomes" id="UP000502508">
    <property type="component" value="Chromosome"/>
</dbReference>
<dbReference type="KEGG" id="pfla:Pflav_012690"/>
<dbReference type="AlphaFoldDB" id="A0A6F8XM44"/>
<accession>A0A6F8XM44</accession>
<protein>
    <submittedName>
        <fullName evidence="2">Uncharacterized protein</fullName>
    </submittedName>
</protein>
<evidence type="ECO:0000313" key="2">
    <source>
        <dbReference type="EMBL" id="BCB74859.1"/>
    </source>
</evidence>
<keyword evidence="3" id="KW-1185">Reference proteome</keyword>
<feature type="compositionally biased region" description="Basic and acidic residues" evidence="1">
    <location>
        <begin position="203"/>
        <end position="232"/>
    </location>
</feature>
<evidence type="ECO:0000313" key="3">
    <source>
        <dbReference type="Proteomes" id="UP000502508"/>
    </source>
</evidence>
<feature type="region of interest" description="Disordered" evidence="1">
    <location>
        <begin position="364"/>
        <end position="388"/>
    </location>
</feature>
<feature type="compositionally biased region" description="Basic and acidic residues" evidence="1">
    <location>
        <begin position="131"/>
        <end position="158"/>
    </location>
</feature>
<feature type="region of interest" description="Disordered" evidence="1">
    <location>
        <begin position="203"/>
        <end position="247"/>
    </location>
</feature>
<name>A0A6F8XM44_9ACTN</name>
<organism evidence="2 3">
    <name type="scientific">Phytohabitans flavus</name>
    <dbReference type="NCBI Taxonomy" id="1076124"/>
    <lineage>
        <taxon>Bacteria</taxon>
        <taxon>Bacillati</taxon>
        <taxon>Actinomycetota</taxon>
        <taxon>Actinomycetes</taxon>
        <taxon>Micromonosporales</taxon>
        <taxon>Micromonosporaceae</taxon>
    </lineage>
</organism>
<evidence type="ECO:0000256" key="1">
    <source>
        <dbReference type="SAM" id="MobiDB-lite"/>
    </source>
</evidence>
<dbReference type="RefSeq" id="WP_173034376.1">
    <property type="nucleotide sequence ID" value="NZ_AP022870.1"/>
</dbReference>
<proteinExistence type="predicted"/>
<reference evidence="2 3" key="1">
    <citation type="submission" date="2020-03" db="EMBL/GenBank/DDBJ databases">
        <title>Whole genome shotgun sequence of Phytohabitans flavus NBRC 107702.</title>
        <authorList>
            <person name="Komaki H."/>
            <person name="Tamura T."/>
        </authorList>
    </citation>
    <scope>NUCLEOTIDE SEQUENCE [LARGE SCALE GENOMIC DNA]</scope>
    <source>
        <strain evidence="2 3">NBRC 107702</strain>
    </source>
</reference>
<sequence length="583" mass="65974">MTPRRRGSGPGSLLTNRRVESILDTTSLRQIQRHLMRAFDIDEADARRAAGDLVRRVLDDVNVRYARDMGRHIDAVIELRTKLSDIVDAATRGERPAENVDALLADLQTHLNELKPLRQYLKENPPTVDADTVRDTADTGRPRPGTRPETRPHPRVEALRDRVHEVAADIDADAVEGRLTRAERLYAEGRTAEADRLVGEVERRVGLTEEAPRRRTETGDPAEGRERAREGDLTEQVGPPGDTMPATRSRLHAVRDRISAWRDRVAALPPAFGRLRDAVDTQLRSIRERLRRGEHVSESELEGLEGLVASIDRAIRDVTRRVAPEWVDAMDARLVRRLERLRNDPPSADRTRMEAEIADLQRGLARIRRRSDPNSPDYDPTYRPGPDYTRLRRHEAQLRRKEGEVFVDLSDPAVRARMQAWFVEHAAPLQAAGPIGELLYSRILDSLNTRPHLLLAQSPRSAGERVMQTPRLRQEFLDHLHELPADYQVAFHDSARGQPDGWPRTSDGRPWEVDHVDELWTGGADAGPNLLALPPGLHRQDNPRRGPRGLDLSKTGILEDFRNAFRDALEVEGESVDIREADE</sequence>
<feature type="region of interest" description="Disordered" evidence="1">
    <location>
        <begin position="123"/>
        <end position="158"/>
    </location>
</feature>
<reference evidence="2 3" key="2">
    <citation type="submission" date="2020-03" db="EMBL/GenBank/DDBJ databases">
        <authorList>
            <person name="Ichikawa N."/>
            <person name="Kimura A."/>
            <person name="Kitahashi Y."/>
            <person name="Uohara A."/>
        </authorList>
    </citation>
    <scope>NUCLEOTIDE SEQUENCE [LARGE SCALE GENOMIC DNA]</scope>
    <source>
        <strain evidence="2 3">NBRC 107702</strain>
    </source>
</reference>
<gene>
    <name evidence="2" type="ORF">Pflav_012690</name>
</gene>
<dbReference type="EMBL" id="AP022870">
    <property type="protein sequence ID" value="BCB74859.1"/>
    <property type="molecule type" value="Genomic_DNA"/>
</dbReference>